<keyword evidence="10" id="KW-1185">Reference proteome</keyword>
<proteinExistence type="inferred from homology"/>
<evidence type="ECO:0000256" key="4">
    <source>
        <dbReference type="ARBA" id="ARBA00022692"/>
    </source>
</evidence>
<feature type="transmembrane region" description="Helical" evidence="7">
    <location>
        <begin position="88"/>
        <end position="112"/>
    </location>
</feature>
<dbReference type="AlphaFoldDB" id="A0A840CAB3"/>
<evidence type="ECO:0000259" key="8">
    <source>
        <dbReference type="Pfam" id="PF04290"/>
    </source>
</evidence>
<protein>
    <recommendedName>
        <fullName evidence="7">TRAP transporter small permease protein</fullName>
    </recommendedName>
</protein>
<evidence type="ECO:0000256" key="6">
    <source>
        <dbReference type="ARBA" id="ARBA00023136"/>
    </source>
</evidence>
<keyword evidence="3" id="KW-1003">Cell membrane</keyword>
<reference evidence="9" key="1">
    <citation type="submission" date="2020-08" db="EMBL/GenBank/DDBJ databases">
        <title>Genomic Encyclopedia of Type Strains, Phase IV (KMG-IV): sequencing the most valuable type-strain genomes for metagenomic binning, comparative biology and taxonomic classification.</title>
        <authorList>
            <person name="Goeker M."/>
        </authorList>
    </citation>
    <scope>NUCLEOTIDE SEQUENCE [LARGE SCALE GENOMIC DNA]</scope>
    <source>
        <strain evidence="9">DSM 105040</strain>
    </source>
</reference>
<evidence type="ECO:0000256" key="3">
    <source>
        <dbReference type="ARBA" id="ARBA00022475"/>
    </source>
</evidence>
<gene>
    <name evidence="9" type="ORF">GGR17_002750</name>
</gene>
<comment type="similarity">
    <text evidence="7">Belongs to the TRAP transporter small permease family.</text>
</comment>
<keyword evidence="5 7" id="KW-1133">Transmembrane helix</keyword>
<evidence type="ECO:0000256" key="1">
    <source>
        <dbReference type="ARBA" id="ARBA00004651"/>
    </source>
</evidence>
<name>A0A840CAB3_9RHOB</name>
<evidence type="ECO:0000313" key="9">
    <source>
        <dbReference type="EMBL" id="MBB4022931.1"/>
    </source>
</evidence>
<feature type="transmembrane region" description="Helical" evidence="7">
    <location>
        <begin position="132"/>
        <end position="155"/>
    </location>
</feature>
<sequence length="171" mass="18420">MTMTQIFPKAVRSLEGAGRITASVLMAMLVVITFVDVVGLQFGHPIAFAFEFTKVCVGAMFYVGLPLVTLRREHICVDLVPISPGSKLGIGVTAAVDLLSAGLIALVAKQLWAQAQTLEMFNTVMMFTRWPIAPMVRVMAVLAALTAMICLVQGLSRVFPTRHPRSTGGNT</sequence>
<evidence type="ECO:0000256" key="7">
    <source>
        <dbReference type="RuleBase" id="RU369079"/>
    </source>
</evidence>
<organism evidence="9 10">
    <name type="scientific">Actibacterium naphthalenivorans</name>
    <dbReference type="NCBI Taxonomy" id="1614693"/>
    <lineage>
        <taxon>Bacteria</taxon>
        <taxon>Pseudomonadati</taxon>
        <taxon>Pseudomonadota</taxon>
        <taxon>Alphaproteobacteria</taxon>
        <taxon>Rhodobacterales</taxon>
        <taxon>Roseobacteraceae</taxon>
        <taxon>Actibacterium</taxon>
    </lineage>
</organism>
<evidence type="ECO:0000313" key="10">
    <source>
        <dbReference type="Proteomes" id="UP000585681"/>
    </source>
</evidence>
<dbReference type="EMBL" id="JACIEQ010000003">
    <property type="protein sequence ID" value="MBB4022931.1"/>
    <property type="molecule type" value="Genomic_DNA"/>
</dbReference>
<evidence type="ECO:0000256" key="5">
    <source>
        <dbReference type="ARBA" id="ARBA00022989"/>
    </source>
</evidence>
<feature type="transmembrane region" description="Helical" evidence="7">
    <location>
        <begin position="20"/>
        <end position="40"/>
    </location>
</feature>
<accession>A0A840CAB3</accession>
<dbReference type="Proteomes" id="UP000585681">
    <property type="component" value="Unassembled WGS sequence"/>
</dbReference>
<feature type="domain" description="Tripartite ATP-independent periplasmic transporters DctQ component" evidence="8">
    <location>
        <begin position="29"/>
        <end position="155"/>
    </location>
</feature>
<keyword evidence="7" id="KW-0997">Cell inner membrane</keyword>
<feature type="transmembrane region" description="Helical" evidence="7">
    <location>
        <begin position="46"/>
        <end position="68"/>
    </location>
</feature>
<dbReference type="RefSeq" id="WP_082386694.1">
    <property type="nucleotide sequence ID" value="NZ_JACIEQ010000003.1"/>
</dbReference>
<dbReference type="GO" id="GO:0022857">
    <property type="term" value="F:transmembrane transporter activity"/>
    <property type="evidence" value="ECO:0007669"/>
    <property type="project" value="UniProtKB-UniRule"/>
</dbReference>
<comment type="caution">
    <text evidence="9">The sequence shown here is derived from an EMBL/GenBank/DDBJ whole genome shotgun (WGS) entry which is preliminary data.</text>
</comment>
<evidence type="ECO:0000256" key="2">
    <source>
        <dbReference type="ARBA" id="ARBA00022448"/>
    </source>
</evidence>
<keyword evidence="2 7" id="KW-0813">Transport</keyword>
<keyword evidence="6 7" id="KW-0472">Membrane</keyword>
<dbReference type="InterPro" id="IPR055348">
    <property type="entry name" value="DctQ"/>
</dbReference>
<dbReference type="GO" id="GO:0005886">
    <property type="term" value="C:plasma membrane"/>
    <property type="evidence" value="ECO:0007669"/>
    <property type="project" value="UniProtKB-SubCell"/>
</dbReference>
<comment type="subunit">
    <text evidence="7">The complex comprises the extracytoplasmic solute receptor protein and the two transmembrane proteins.</text>
</comment>
<comment type="function">
    <text evidence="7">Part of the tripartite ATP-independent periplasmic (TRAP) transport system.</text>
</comment>
<dbReference type="Pfam" id="PF04290">
    <property type="entry name" value="DctQ"/>
    <property type="match status" value="1"/>
</dbReference>
<comment type="subcellular location">
    <subcellularLocation>
        <location evidence="7">Cell inner membrane</location>
        <topology evidence="7">Multi-pass membrane protein</topology>
    </subcellularLocation>
    <subcellularLocation>
        <location evidence="1">Cell membrane</location>
        <topology evidence="1">Multi-pass membrane protein</topology>
    </subcellularLocation>
</comment>
<keyword evidence="4 7" id="KW-0812">Transmembrane</keyword>